<gene>
    <name evidence="1" type="primary">mraW</name>
    <name evidence="1" type="ORF">CD039_05760</name>
</gene>
<keyword evidence="1" id="KW-0808">Transferase</keyword>
<dbReference type="GO" id="GO:0008168">
    <property type="term" value="F:methyltransferase activity"/>
    <property type="evidence" value="ECO:0007669"/>
    <property type="project" value="UniProtKB-KW"/>
</dbReference>
<dbReference type="OrthoDB" id="9792989at2"/>
<dbReference type="RefSeq" id="WP_103371505.1">
    <property type="nucleotide sequence ID" value="NZ_CBCRVO010000001.1"/>
</dbReference>
<keyword evidence="1" id="KW-0489">Methyltransferase</keyword>
<dbReference type="GeneID" id="98297852"/>
<dbReference type="InterPro" id="IPR010719">
    <property type="entry name" value="MnmM_MeTrfase"/>
</dbReference>
<dbReference type="PANTHER" id="PTHR35276:SF1">
    <property type="entry name" value="TRNA (MNM(5)S(2)U34)-METHYLTRANSFERASE, CHLOROPLASTIC"/>
    <property type="match status" value="1"/>
</dbReference>
<sequence>MKVERILPFSKTLLKQHIKEDSIVIDATCGNGHDTLYLAQQTPRGHVYGFDIQATAIAETAQRVNDYSNVQLIQDSHAQIAEHVAPEHQGHVDAAIFNLGYLPHGDKTIITQAPSTIAAIEAIMEMLAPEGIIVLVIYHGHPGGAEEKDALLEYLSNIDQQKAHVLQYQFINQQNHPPFICAIEKR</sequence>
<dbReference type="Gene3D" id="3.40.50.150">
    <property type="entry name" value="Vaccinia Virus protein VP39"/>
    <property type="match status" value="1"/>
</dbReference>
<dbReference type="AlphaFoldDB" id="A0A2K4FG24"/>
<dbReference type="PANTHER" id="PTHR35276">
    <property type="entry name" value="S-ADENOSYL-L-METHIONINE-DEPENDENT METHYLTRANSFERASES SUPERFAMILY PROTEIN"/>
    <property type="match status" value="1"/>
</dbReference>
<comment type="caution">
    <text evidence="1">The sequence shown here is derived from an EMBL/GenBank/DDBJ whole genome shotgun (WGS) entry which is preliminary data.</text>
</comment>
<dbReference type="Proteomes" id="UP000242712">
    <property type="component" value="Unassembled WGS sequence"/>
</dbReference>
<dbReference type="SUPFAM" id="SSF53335">
    <property type="entry name" value="S-adenosyl-L-methionine-dependent methyltransferases"/>
    <property type="match status" value="1"/>
</dbReference>
<protein>
    <submittedName>
        <fullName evidence="1">16S rRNA (Cytosine(1402)-N(4))-methyltransferase</fullName>
    </submittedName>
</protein>
<proteinExistence type="predicted"/>
<dbReference type="GO" id="GO:0032259">
    <property type="term" value="P:methylation"/>
    <property type="evidence" value="ECO:0007669"/>
    <property type="project" value="UniProtKB-KW"/>
</dbReference>
<dbReference type="CDD" id="cd02440">
    <property type="entry name" value="AdoMet_MTases"/>
    <property type="match status" value="1"/>
</dbReference>
<reference evidence="1 2" key="1">
    <citation type="submission" date="2017-08" db="EMBL/GenBank/DDBJ databases">
        <title>Draft genome sequences of 64 type strains of genus Staph aureus.</title>
        <authorList>
            <person name="Cole K."/>
            <person name="Golubchik T."/>
            <person name="Russell J."/>
            <person name="Foster D."/>
            <person name="Llewelyn M."/>
            <person name="Wilson D."/>
            <person name="Crook D."/>
            <person name="Paul J."/>
        </authorList>
    </citation>
    <scope>NUCLEOTIDE SEQUENCE [LARGE SCALE GENOMIC DNA]</scope>
    <source>
        <strain evidence="1 2">DSM 29875</strain>
    </source>
</reference>
<accession>A0A2K4FG24</accession>
<organism evidence="1 2">
    <name type="scientific">Staphylococcus argensis</name>
    <dbReference type="NCBI Taxonomy" id="1607738"/>
    <lineage>
        <taxon>Bacteria</taxon>
        <taxon>Bacillati</taxon>
        <taxon>Bacillota</taxon>
        <taxon>Bacilli</taxon>
        <taxon>Bacillales</taxon>
        <taxon>Staphylococcaceae</taxon>
        <taxon>Staphylococcus</taxon>
    </lineage>
</organism>
<keyword evidence="2" id="KW-1185">Reference proteome</keyword>
<evidence type="ECO:0000313" key="2">
    <source>
        <dbReference type="Proteomes" id="UP000242712"/>
    </source>
</evidence>
<dbReference type="Pfam" id="PF06962">
    <property type="entry name" value="rRNA_methylase"/>
    <property type="match status" value="1"/>
</dbReference>
<evidence type="ECO:0000313" key="1">
    <source>
        <dbReference type="EMBL" id="POA10257.1"/>
    </source>
</evidence>
<dbReference type="InterPro" id="IPR029063">
    <property type="entry name" value="SAM-dependent_MTases_sf"/>
</dbReference>
<name>A0A2K4FG24_9STAP</name>
<dbReference type="EMBL" id="PPPX01000001">
    <property type="protein sequence ID" value="POA10257.1"/>
    <property type="molecule type" value="Genomic_DNA"/>
</dbReference>